<evidence type="ECO:0000256" key="1">
    <source>
        <dbReference type="SAM" id="MobiDB-lite"/>
    </source>
</evidence>
<reference evidence="2 3" key="1">
    <citation type="submission" date="2018-01" db="EMBL/GenBank/DDBJ databases">
        <title>Lactobacillus phages that infect wine-derived L. plantarum strains.</title>
        <authorList>
            <person name="Kyrkou I."/>
            <person name="Hestbjerg Hansen L."/>
        </authorList>
    </citation>
    <scope>NUCLEOTIDE SEQUENCE [LARGE SCALE GENOMIC DNA]</scope>
</reference>
<evidence type="ECO:0000313" key="3">
    <source>
        <dbReference type="Proteomes" id="UP000241463"/>
    </source>
</evidence>
<proteinExistence type="predicted"/>
<feature type="compositionally biased region" description="Basic and acidic residues" evidence="1">
    <location>
        <begin position="1"/>
        <end position="23"/>
    </location>
</feature>
<dbReference type="EMBL" id="MG765277">
    <property type="protein sequence ID" value="AUV59952.1"/>
    <property type="molecule type" value="Genomic_DNA"/>
</dbReference>
<accession>A0A2K9VCL0</accession>
<evidence type="ECO:0000313" key="2">
    <source>
        <dbReference type="EMBL" id="AUV59952.1"/>
    </source>
</evidence>
<dbReference type="KEGG" id="vg:54988501"/>
<dbReference type="RefSeq" id="YP_009798056.1">
    <property type="nucleotide sequence ID" value="NC_047924.1"/>
</dbReference>
<feature type="region of interest" description="Disordered" evidence="1">
    <location>
        <begin position="1"/>
        <end position="42"/>
    </location>
</feature>
<dbReference type="Proteomes" id="UP000241463">
    <property type="component" value="Segment"/>
</dbReference>
<dbReference type="GeneID" id="54988501"/>
<organism evidence="2 3">
    <name type="scientific">Lactobacillus phage Bacchae</name>
    <dbReference type="NCBI Taxonomy" id="2079429"/>
    <lineage>
        <taxon>Viruses</taxon>
        <taxon>Duplodnaviria</taxon>
        <taxon>Heunggongvirae</taxon>
        <taxon>Uroviricota</taxon>
        <taxon>Caudoviricetes</taxon>
        <taxon>Herelleviridae</taxon>
        <taxon>Harbinvirus</taxon>
        <taxon>Harbinvirus bacchae</taxon>
    </lineage>
</organism>
<keyword evidence="3" id="KW-1185">Reference proteome</keyword>
<name>A0A2K9VCL0_9CAUD</name>
<protein>
    <submittedName>
        <fullName evidence="2">Uncharacterized protein</fullName>
    </submittedName>
</protein>
<sequence>MALSHEEIIKKMKAEEAEKETKKGNSKVTDLGSMEESPEVLELKKQLAESKAQLDKTELERQKLQNQVQDNFDTQSFNENQNAVNTILNGDLKQYFKKHYSYDVGGKKLEFDVRMHLQSIQELTKIEVLAQQMTEGMLDNLQDGLAYTYRALATFKIVGDSVPDWLTDDSGYRLDIVQNVYGDYLEWSETFRQQQVR</sequence>